<evidence type="ECO:0000256" key="4">
    <source>
        <dbReference type="ARBA" id="ARBA00022989"/>
    </source>
</evidence>
<evidence type="ECO:0000256" key="1">
    <source>
        <dbReference type="ARBA" id="ARBA00004141"/>
    </source>
</evidence>
<dbReference type="GO" id="GO:0019706">
    <property type="term" value="F:protein-cysteine S-palmitoyltransferase activity"/>
    <property type="evidence" value="ECO:0007669"/>
    <property type="project" value="UniProtKB-EC"/>
</dbReference>
<comment type="caution">
    <text evidence="7">Lacks conserved residue(s) required for the propagation of feature annotation.</text>
</comment>
<dbReference type="Proteomes" id="UP000475037">
    <property type="component" value="Unassembled WGS sequence"/>
</dbReference>
<dbReference type="PANTHER" id="PTHR22883:SF270">
    <property type="entry name" value="PALMITOYLTRANSFERASE ZDHHC15"/>
    <property type="match status" value="1"/>
</dbReference>
<evidence type="ECO:0000256" key="5">
    <source>
        <dbReference type="ARBA" id="ARBA00023136"/>
    </source>
</evidence>
<feature type="domain" description="Palmitoyltransferase DHHC" evidence="8">
    <location>
        <begin position="59"/>
        <end position="114"/>
    </location>
</feature>
<proteinExistence type="inferred from homology"/>
<comment type="similarity">
    <text evidence="7">Belongs to the DHHC palmitoyltransferase family.</text>
</comment>
<evidence type="ECO:0000313" key="10">
    <source>
        <dbReference type="Proteomes" id="UP000475037"/>
    </source>
</evidence>
<feature type="non-terminal residue" evidence="9">
    <location>
        <position position="1"/>
    </location>
</feature>
<keyword evidence="2 7" id="KW-0808">Transferase</keyword>
<evidence type="ECO:0000313" key="9">
    <source>
        <dbReference type="EMBL" id="KAF0881540.1"/>
    </source>
</evidence>
<evidence type="ECO:0000259" key="8">
    <source>
        <dbReference type="Pfam" id="PF01529"/>
    </source>
</evidence>
<keyword evidence="6 7" id="KW-0012">Acyltransferase</keyword>
<sequence>FQLSYSDKERYEHEERPEVQKQMLIDIAKKLPVYTRTGSGDLELNYEVLLHFHRSTYHTLCCFFCRCVLKMDHHCPWLNNCIGFSNYKFFLQFLAYPVLYFLYIATTVFNYFIKY</sequence>
<dbReference type="EMBL" id="VOAJ01002703">
    <property type="protein sequence ID" value="KAF0881540.1"/>
    <property type="molecule type" value="Genomic_DNA"/>
</dbReference>
<feature type="transmembrane region" description="Helical" evidence="7">
    <location>
        <begin position="93"/>
        <end position="113"/>
    </location>
</feature>
<organism evidence="9 10">
    <name type="scientific">Crocuta crocuta</name>
    <name type="common">Spotted hyena</name>
    <dbReference type="NCBI Taxonomy" id="9678"/>
    <lineage>
        <taxon>Eukaryota</taxon>
        <taxon>Metazoa</taxon>
        <taxon>Chordata</taxon>
        <taxon>Craniata</taxon>
        <taxon>Vertebrata</taxon>
        <taxon>Euteleostomi</taxon>
        <taxon>Mammalia</taxon>
        <taxon>Eutheria</taxon>
        <taxon>Laurasiatheria</taxon>
        <taxon>Carnivora</taxon>
        <taxon>Feliformia</taxon>
        <taxon>Hyaenidae</taxon>
        <taxon>Crocuta</taxon>
    </lineage>
</organism>
<dbReference type="Pfam" id="PF01529">
    <property type="entry name" value="DHHC"/>
    <property type="match status" value="1"/>
</dbReference>
<dbReference type="GO" id="GO:0016188">
    <property type="term" value="P:synaptic vesicle maturation"/>
    <property type="evidence" value="ECO:0007669"/>
    <property type="project" value="TreeGrafter"/>
</dbReference>
<dbReference type="InterPro" id="IPR001594">
    <property type="entry name" value="Palmitoyltrfase_DHHC"/>
</dbReference>
<evidence type="ECO:0000256" key="7">
    <source>
        <dbReference type="RuleBase" id="RU079119"/>
    </source>
</evidence>
<evidence type="ECO:0000256" key="3">
    <source>
        <dbReference type="ARBA" id="ARBA00022692"/>
    </source>
</evidence>
<comment type="subcellular location">
    <subcellularLocation>
        <location evidence="1">Membrane</location>
        <topology evidence="1">Multi-pass membrane protein</topology>
    </subcellularLocation>
</comment>
<dbReference type="EC" id="2.3.1.225" evidence="7"/>
<dbReference type="GO" id="GO:0005783">
    <property type="term" value="C:endoplasmic reticulum"/>
    <property type="evidence" value="ECO:0007669"/>
    <property type="project" value="TreeGrafter"/>
</dbReference>
<dbReference type="GO" id="GO:0005794">
    <property type="term" value="C:Golgi apparatus"/>
    <property type="evidence" value="ECO:0007669"/>
    <property type="project" value="TreeGrafter"/>
</dbReference>
<comment type="caution">
    <text evidence="9">The sequence shown here is derived from an EMBL/GenBank/DDBJ whole genome shotgun (WGS) entry which is preliminary data.</text>
</comment>
<accession>A0A6G1B0V5</accession>
<protein>
    <recommendedName>
        <fullName evidence="7">Palmitoyltransferase</fullName>
        <ecNumber evidence="7">2.3.1.225</ecNumber>
    </recommendedName>
</protein>
<comment type="domain">
    <text evidence="7">The DHHC domain is required for palmitoyltransferase activity.</text>
</comment>
<keyword evidence="4 7" id="KW-1133">Transmembrane helix</keyword>
<dbReference type="PROSITE" id="PS50216">
    <property type="entry name" value="DHHC"/>
    <property type="match status" value="1"/>
</dbReference>
<evidence type="ECO:0000256" key="6">
    <source>
        <dbReference type="ARBA" id="ARBA00023315"/>
    </source>
</evidence>
<dbReference type="AlphaFoldDB" id="A0A6G1B0V5"/>
<name>A0A6G1B0V5_CROCR</name>
<keyword evidence="3 7" id="KW-0812">Transmembrane</keyword>
<reference evidence="9 10" key="1">
    <citation type="submission" date="2019-11" db="EMBL/GenBank/DDBJ databases">
        <authorList>
            <person name="Yang C."/>
            <person name="Li F."/>
        </authorList>
    </citation>
    <scope>NUCLEOTIDE SEQUENCE [LARGE SCALE GENOMIC DNA]</scope>
    <source>
        <strain evidence="9">KB4526</strain>
        <tissue evidence="9">Muscle</tissue>
    </source>
</reference>
<dbReference type="GO" id="GO:0006612">
    <property type="term" value="P:protein targeting to membrane"/>
    <property type="evidence" value="ECO:0007669"/>
    <property type="project" value="TreeGrafter"/>
</dbReference>
<feature type="non-terminal residue" evidence="9">
    <location>
        <position position="115"/>
    </location>
</feature>
<dbReference type="InterPro" id="IPR039859">
    <property type="entry name" value="PFA4/ZDH16/20/ERF2-like"/>
</dbReference>
<keyword evidence="5 7" id="KW-0472">Membrane</keyword>
<comment type="catalytic activity">
    <reaction evidence="7">
        <text>L-cysteinyl-[protein] + hexadecanoyl-CoA = S-hexadecanoyl-L-cysteinyl-[protein] + CoA</text>
        <dbReference type="Rhea" id="RHEA:36683"/>
        <dbReference type="Rhea" id="RHEA-COMP:10131"/>
        <dbReference type="Rhea" id="RHEA-COMP:11032"/>
        <dbReference type="ChEBI" id="CHEBI:29950"/>
        <dbReference type="ChEBI" id="CHEBI:57287"/>
        <dbReference type="ChEBI" id="CHEBI:57379"/>
        <dbReference type="ChEBI" id="CHEBI:74151"/>
        <dbReference type="EC" id="2.3.1.225"/>
    </reaction>
</comment>
<keyword evidence="10" id="KW-1185">Reference proteome</keyword>
<gene>
    <name evidence="9" type="primary">Zdhhc15</name>
    <name evidence="9" type="ORF">FOF47_R19227</name>
</gene>
<dbReference type="PANTHER" id="PTHR22883">
    <property type="entry name" value="ZINC FINGER DHHC DOMAIN CONTAINING PROTEIN"/>
    <property type="match status" value="1"/>
</dbReference>
<evidence type="ECO:0000256" key="2">
    <source>
        <dbReference type="ARBA" id="ARBA00022679"/>
    </source>
</evidence>
<dbReference type="GO" id="GO:0016020">
    <property type="term" value="C:membrane"/>
    <property type="evidence" value="ECO:0007669"/>
    <property type="project" value="UniProtKB-SubCell"/>
</dbReference>